<evidence type="ECO:0000313" key="1">
    <source>
        <dbReference type="EMBL" id="ACS80212.1"/>
    </source>
</evidence>
<dbReference type="RefSeq" id="WP_015852028.1">
    <property type="nucleotide sequence ID" value="NC_012881.1"/>
</dbReference>
<dbReference type="HOGENOM" id="CLU_1624440_0_0_7"/>
<keyword evidence="2" id="KW-1185">Reference proteome</keyword>
<protein>
    <submittedName>
        <fullName evidence="1">Uncharacterized protein</fullName>
    </submittedName>
</protein>
<evidence type="ECO:0000313" key="2">
    <source>
        <dbReference type="Proteomes" id="UP000002601"/>
    </source>
</evidence>
<dbReference type="AlphaFoldDB" id="C6BW09"/>
<dbReference type="eggNOG" id="ENOG50318SD">
    <property type="taxonomic scope" value="Bacteria"/>
</dbReference>
<gene>
    <name evidence="1" type="ordered locus">Desal_2154</name>
</gene>
<proteinExistence type="predicted"/>
<organism evidence="1 2">
    <name type="scientific">Maridesulfovibrio salexigens (strain ATCC 14822 / DSM 2638 / NCIMB 8403 / VKM B-1763)</name>
    <name type="common">Desulfovibrio salexigens</name>
    <dbReference type="NCBI Taxonomy" id="526222"/>
    <lineage>
        <taxon>Bacteria</taxon>
        <taxon>Pseudomonadati</taxon>
        <taxon>Thermodesulfobacteriota</taxon>
        <taxon>Desulfovibrionia</taxon>
        <taxon>Desulfovibrionales</taxon>
        <taxon>Desulfovibrionaceae</taxon>
        <taxon>Maridesulfovibrio</taxon>
    </lineage>
</organism>
<accession>C6BW09</accession>
<dbReference type="OrthoDB" id="9850500at2"/>
<name>C6BW09_MARSD</name>
<sequence length="163" mass="18567">MKRPSRQKIDGYDYEFDDQGQLFSTNDTPGYGIGYQIMPSRTNSKTKPTYKLTKNGGSITCRVDVLVEQYCTCCETFDSKWYWRTRLGATDHNKELRTAFLERKAKGLPHPKAKKAKAEKEVAAYVFIPWSNPNELDKCMKIEAEYSAAIGGDSRDASMCPIR</sequence>
<dbReference type="STRING" id="526222.Desal_2154"/>
<dbReference type="EMBL" id="CP001649">
    <property type="protein sequence ID" value="ACS80212.1"/>
    <property type="molecule type" value="Genomic_DNA"/>
</dbReference>
<reference evidence="1 2" key="1">
    <citation type="submission" date="2009-06" db="EMBL/GenBank/DDBJ databases">
        <title>Complete sequence of Desulfovibrio salexigens DSM 2638.</title>
        <authorList>
            <consortium name="US DOE Joint Genome Institute"/>
            <person name="Lucas S."/>
            <person name="Copeland A."/>
            <person name="Lapidus A."/>
            <person name="Glavina del Rio T."/>
            <person name="Tice H."/>
            <person name="Bruce D."/>
            <person name="Goodwin L."/>
            <person name="Pitluck S."/>
            <person name="Munk A.C."/>
            <person name="Brettin T."/>
            <person name="Detter J.C."/>
            <person name="Han C."/>
            <person name="Tapia R."/>
            <person name="Larimer F."/>
            <person name="Land M."/>
            <person name="Hauser L."/>
            <person name="Kyrpides N."/>
            <person name="Anderson I."/>
            <person name="Wall J.D."/>
            <person name="Arkin A.P."/>
            <person name="Dehal P."/>
            <person name="Chivian D."/>
            <person name="Giles B."/>
            <person name="Hazen T.C."/>
        </authorList>
    </citation>
    <scope>NUCLEOTIDE SEQUENCE [LARGE SCALE GENOMIC DNA]</scope>
    <source>
        <strain evidence="2">ATCC 14822 / DSM 2638 / NCIMB 8403 / VKM B-1763</strain>
    </source>
</reference>
<dbReference type="Proteomes" id="UP000002601">
    <property type="component" value="Chromosome"/>
</dbReference>
<dbReference type="KEGG" id="dsa:Desal_2154"/>